<evidence type="ECO:0000256" key="2">
    <source>
        <dbReference type="ARBA" id="ARBA00022617"/>
    </source>
</evidence>
<dbReference type="EMBL" id="CP000230">
    <property type="protein sequence ID" value="ABC20838.1"/>
    <property type="molecule type" value="Genomic_DNA"/>
</dbReference>
<keyword evidence="2 7" id="KW-0349">Heme</keyword>
<feature type="domain" description="CcmH/CycL/Ccl2/NrfF N-terminal" evidence="9">
    <location>
        <begin position="11"/>
        <end position="154"/>
    </location>
</feature>
<organism evidence="10 11">
    <name type="scientific">Rhodospirillum rubrum (strain ATCC 11170 / ATH 1.1.1 / DSM 467 / LMG 4362 / NCIMB 8255 / S1)</name>
    <dbReference type="NCBI Taxonomy" id="269796"/>
    <lineage>
        <taxon>Bacteria</taxon>
        <taxon>Pseudomonadati</taxon>
        <taxon>Pseudomonadota</taxon>
        <taxon>Alphaproteobacteria</taxon>
        <taxon>Rhodospirillales</taxon>
        <taxon>Rhodospirillaceae</taxon>
        <taxon>Rhodospirillum</taxon>
    </lineage>
</organism>
<dbReference type="GO" id="GO:0046872">
    <property type="term" value="F:metal ion binding"/>
    <property type="evidence" value="ECO:0007669"/>
    <property type="project" value="UniProtKB-KW"/>
</dbReference>
<feature type="transmembrane region" description="Helical" evidence="7">
    <location>
        <begin position="106"/>
        <end position="127"/>
    </location>
</feature>
<feature type="chain" id="PRO_5011019223" description="Cytochrome c-type biogenesis protein" evidence="7">
    <location>
        <begin position="23"/>
        <end position="170"/>
    </location>
</feature>
<dbReference type="Gene3D" id="1.10.8.640">
    <property type="entry name" value="Cytochrome C biogenesis protein"/>
    <property type="match status" value="1"/>
</dbReference>
<dbReference type="EnsemblBacteria" id="ABC20838">
    <property type="protein sequence ID" value="ABC20838"/>
    <property type="gene ID" value="Rru_A0033"/>
</dbReference>
<reference evidence="10 11" key="1">
    <citation type="journal article" date="2011" name="Stand. Genomic Sci.">
        <title>Complete genome sequence of Rhodospirillum rubrum type strain (S1).</title>
        <authorList>
            <person name="Munk A.C."/>
            <person name="Copeland A."/>
            <person name="Lucas S."/>
            <person name="Lapidus A."/>
            <person name="Del Rio T.G."/>
            <person name="Barry K."/>
            <person name="Detter J.C."/>
            <person name="Hammon N."/>
            <person name="Israni S."/>
            <person name="Pitluck S."/>
            <person name="Brettin T."/>
            <person name="Bruce D."/>
            <person name="Han C."/>
            <person name="Tapia R."/>
            <person name="Gilna P."/>
            <person name="Schmutz J."/>
            <person name="Larimer F."/>
            <person name="Land M."/>
            <person name="Kyrpides N.C."/>
            <person name="Mavromatis K."/>
            <person name="Richardson P."/>
            <person name="Rohde M."/>
            <person name="Goker M."/>
            <person name="Klenk H.P."/>
            <person name="Zhang Y."/>
            <person name="Roberts G.P."/>
            <person name="Reslewic S."/>
            <person name="Schwartz D.C."/>
        </authorList>
    </citation>
    <scope>NUCLEOTIDE SEQUENCE [LARGE SCALE GENOMIC DNA]</scope>
    <source>
        <strain evidence="11">ATCC 11170 / ATH 1.1.1 / DSM 467 / LMG 4362 / NCIMB 8255 / S1</strain>
    </source>
</reference>
<evidence type="ECO:0000256" key="4">
    <source>
        <dbReference type="ARBA" id="ARBA00022729"/>
    </source>
</evidence>
<sequence length="170" mass="18449">MIRRLFAIAALAWLLAPGAALAVLPDEQLADPALEGRARTLSQGLRCVVCQSENIDESNAELARDMRIRLRELLVAGKSDDEAVGYMVERYGDYVLMKPPFKATTLALWLGPFALLLVGALGIGLYYRRRGPIGAESAPAALSAAERQRLDHLLADDEPPTPPGDREAGR</sequence>
<dbReference type="RefSeq" id="WP_011387794.1">
    <property type="nucleotide sequence ID" value="NC_007643.1"/>
</dbReference>
<name>Q2RYF7_RHORT</name>
<comment type="similarity">
    <text evidence="1 7">Belongs to the CcmH/CycL/Ccl2/NrfF family.</text>
</comment>
<keyword evidence="3 7" id="KW-0479">Metal-binding</keyword>
<dbReference type="PATRIC" id="fig|269796.9.peg.82"/>
<evidence type="ECO:0000256" key="8">
    <source>
        <dbReference type="SAM" id="MobiDB-lite"/>
    </source>
</evidence>
<keyword evidence="4 7" id="KW-0732">Signal</keyword>
<evidence type="ECO:0000313" key="10">
    <source>
        <dbReference type="EMBL" id="ABC20838.1"/>
    </source>
</evidence>
<dbReference type="InterPro" id="IPR051263">
    <property type="entry name" value="C-type_cytochrome_biogenesis"/>
</dbReference>
<dbReference type="CDD" id="cd16378">
    <property type="entry name" value="CcmH_N"/>
    <property type="match status" value="1"/>
</dbReference>
<protein>
    <recommendedName>
        <fullName evidence="7">Cytochrome c-type biogenesis protein</fullName>
    </recommendedName>
</protein>
<evidence type="ECO:0000256" key="3">
    <source>
        <dbReference type="ARBA" id="ARBA00022723"/>
    </source>
</evidence>
<dbReference type="PANTHER" id="PTHR47870">
    <property type="entry name" value="CYTOCHROME C-TYPE BIOGENESIS PROTEIN CCMH"/>
    <property type="match status" value="1"/>
</dbReference>
<dbReference type="eggNOG" id="COG3088">
    <property type="taxonomic scope" value="Bacteria"/>
</dbReference>
<keyword evidence="6 7" id="KW-0408">Iron</keyword>
<accession>Q2RYF7</accession>
<keyword evidence="5" id="KW-0201">Cytochrome c-type biogenesis</keyword>
<feature type="region of interest" description="Disordered" evidence="8">
    <location>
        <begin position="149"/>
        <end position="170"/>
    </location>
</feature>
<comment type="function">
    <text evidence="7">Possible subunit of a heme lyase.</text>
</comment>
<dbReference type="GO" id="GO:0017004">
    <property type="term" value="P:cytochrome complex assembly"/>
    <property type="evidence" value="ECO:0007669"/>
    <property type="project" value="UniProtKB-KW"/>
</dbReference>
<dbReference type="InterPro" id="IPR038297">
    <property type="entry name" value="CcmH/CycL/NrfF/Ccl2_sf"/>
</dbReference>
<gene>
    <name evidence="10" type="ordered locus">Rru_A0033</name>
</gene>
<dbReference type="Proteomes" id="UP000001929">
    <property type="component" value="Chromosome"/>
</dbReference>
<keyword evidence="11" id="KW-1185">Reference proteome</keyword>
<keyword evidence="7" id="KW-0472">Membrane</keyword>
<evidence type="ECO:0000256" key="7">
    <source>
        <dbReference type="RuleBase" id="RU364112"/>
    </source>
</evidence>
<dbReference type="AlphaFoldDB" id="Q2RYF7"/>
<evidence type="ECO:0000256" key="1">
    <source>
        <dbReference type="ARBA" id="ARBA00010342"/>
    </source>
</evidence>
<dbReference type="HOGENOM" id="CLU_107187_2_0_5"/>
<dbReference type="InterPro" id="IPR005616">
    <property type="entry name" value="CcmH/CycL/Ccl2/NrfF_N"/>
</dbReference>
<dbReference type="GO" id="GO:0005886">
    <property type="term" value="C:plasma membrane"/>
    <property type="evidence" value="ECO:0007669"/>
    <property type="project" value="TreeGrafter"/>
</dbReference>
<keyword evidence="7" id="KW-0812">Transmembrane</keyword>
<keyword evidence="7" id="KW-1133">Transmembrane helix</keyword>
<dbReference type="PANTHER" id="PTHR47870:SF1">
    <property type="entry name" value="CYTOCHROME C-TYPE BIOGENESIS PROTEIN CCMH"/>
    <property type="match status" value="1"/>
</dbReference>
<evidence type="ECO:0000256" key="6">
    <source>
        <dbReference type="ARBA" id="ARBA00023004"/>
    </source>
</evidence>
<dbReference type="STRING" id="269796.Rru_A0033"/>
<evidence type="ECO:0000259" key="9">
    <source>
        <dbReference type="Pfam" id="PF03918"/>
    </source>
</evidence>
<dbReference type="Pfam" id="PF03918">
    <property type="entry name" value="CcmH"/>
    <property type="match status" value="1"/>
</dbReference>
<evidence type="ECO:0000313" key="11">
    <source>
        <dbReference type="Proteomes" id="UP000001929"/>
    </source>
</evidence>
<evidence type="ECO:0000256" key="5">
    <source>
        <dbReference type="ARBA" id="ARBA00022748"/>
    </source>
</evidence>
<dbReference type="KEGG" id="rru:Rru_A0033"/>
<feature type="signal peptide" evidence="7">
    <location>
        <begin position="1"/>
        <end position="22"/>
    </location>
</feature>
<proteinExistence type="inferred from homology"/>